<proteinExistence type="inferred from homology"/>
<dbReference type="GO" id="GO:0005524">
    <property type="term" value="F:ATP binding"/>
    <property type="evidence" value="ECO:0007669"/>
    <property type="project" value="UniProtKB-KW"/>
</dbReference>
<reference evidence="5" key="1">
    <citation type="submission" date="2021-02" db="EMBL/GenBank/DDBJ databases">
        <authorList>
            <person name="Dougan E. K."/>
            <person name="Rhodes N."/>
            <person name="Thang M."/>
            <person name="Chan C."/>
        </authorList>
    </citation>
    <scope>NUCLEOTIDE SEQUENCE</scope>
</reference>
<accession>A0A813A207</accession>
<keyword evidence="4" id="KW-0067">ATP-binding</keyword>
<evidence type="ECO:0000313" key="5">
    <source>
        <dbReference type="EMBL" id="CAE7852184.1"/>
    </source>
</evidence>
<dbReference type="EMBL" id="CAJNJA010053973">
    <property type="protein sequence ID" value="CAE7852184.1"/>
    <property type="molecule type" value="Genomic_DNA"/>
</dbReference>
<sequence>MLLDEASANIDALTDATLQKTLRTCFTGSTLLIIAHRLSTIADADLLVCMDK</sequence>
<comment type="caution">
    <text evidence="5">The sequence shown here is derived from an EMBL/GenBank/DDBJ whole genome shotgun (WGS) entry which is preliminary data.</text>
</comment>
<dbReference type="OrthoDB" id="442846at2759"/>
<comment type="subcellular location">
    <subcellularLocation>
        <location evidence="1">Membrane</location>
        <topology evidence="1">Multi-pass membrane protein</topology>
    </subcellularLocation>
</comment>
<dbReference type="InterPro" id="IPR027417">
    <property type="entry name" value="P-loop_NTPase"/>
</dbReference>
<organism evidence="5 6">
    <name type="scientific">Symbiodinium necroappetens</name>
    <dbReference type="NCBI Taxonomy" id="1628268"/>
    <lineage>
        <taxon>Eukaryota</taxon>
        <taxon>Sar</taxon>
        <taxon>Alveolata</taxon>
        <taxon>Dinophyceae</taxon>
        <taxon>Suessiales</taxon>
        <taxon>Symbiodiniaceae</taxon>
        <taxon>Symbiodinium</taxon>
    </lineage>
</organism>
<dbReference type="GO" id="GO:0042626">
    <property type="term" value="F:ATPase-coupled transmembrane transporter activity"/>
    <property type="evidence" value="ECO:0007669"/>
    <property type="project" value="TreeGrafter"/>
</dbReference>
<gene>
    <name evidence="5" type="primary">abcC8</name>
    <name evidence="5" type="ORF">SNEC2469_LOCUS26476</name>
</gene>
<evidence type="ECO:0000256" key="4">
    <source>
        <dbReference type="ARBA" id="ARBA00022840"/>
    </source>
</evidence>
<dbReference type="AlphaFoldDB" id="A0A813A207"/>
<feature type="non-terminal residue" evidence="5">
    <location>
        <position position="52"/>
    </location>
</feature>
<dbReference type="InterPro" id="IPR050173">
    <property type="entry name" value="ABC_transporter_C-like"/>
</dbReference>
<dbReference type="PANTHER" id="PTHR24223:SF456">
    <property type="entry name" value="MULTIDRUG RESISTANCE-ASSOCIATED PROTEIN LETHAL(2)03659"/>
    <property type="match status" value="1"/>
</dbReference>
<evidence type="ECO:0000313" key="6">
    <source>
        <dbReference type="Proteomes" id="UP000601435"/>
    </source>
</evidence>
<dbReference type="GO" id="GO:0016020">
    <property type="term" value="C:membrane"/>
    <property type="evidence" value="ECO:0007669"/>
    <property type="project" value="UniProtKB-SubCell"/>
</dbReference>
<keyword evidence="3" id="KW-0547">Nucleotide-binding</keyword>
<dbReference type="SUPFAM" id="SSF52540">
    <property type="entry name" value="P-loop containing nucleoside triphosphate hydrolases"/>
    <property type="match status" value="1"/>
</dbReference>
<dbReference type="Gene3D" id="3.40.50.300">
    <property type="entry name" value="P-loop containing nucleotide triphosphate hydrolases"/>
    <property type="match status" value="1"/>
</dbReference>
<comment type="similarity">
    <text evidence="2">Belongs to the ABC transporter superfamily. ABCC family. Conjugate transporter (TC 3.A.1.208) subfamily.</text>
</comment>
<dbReference type="PANTHER" id="PTHR24223">
    <property type="entry name" value="ATP-BINDING CASSETTE SUB-FAMILY C"/>
    <property type="match status" value="1"/>
</dbReference>
<evidence type="ECO:0000256" key="3">
    <source>
        <dbReference type="ARBA" id="ARBA00022741"/>
    </source>
</evidence>
<protein>
    <submittedName>
        <fullName evidence="5">AbcC8 protein</fullName>
    </submittedName>
</protein>
<keyword evidence="6" id="KW-1185">Reference proteome</keyword>
<evidence type="ECO:0000256" key="1">
    <source>
        <dbReference type="ARBA" id="ARBA00004141"/>
    </source>
</evidence>
<evidence type="ECO:0000256" key="2">
    <source>
        <dbReference type="ARBA" id="ARBA00009726"/>
    </source>
</evidence>
<dbReference type="Proteomes" id="UP000601435">
    <property type="component" value="Unassembled WGS sequence"/>
</dbReference>
<name>A0A813A207_9DINO</name>